<gene>
    <name evidence="2" type="ORF">NDU88_011786</name>
</gene>
<feature type="region of interest" description="Disordered" evidence="1">
    <location>
        <begin position="132"/>
        <end position="171"/>
    </location>
</feature>
<evidence type="ECO:0000313" key="2">
    <source>
        <dbReference type="EMBL" id="KAJ1145500.1"/>
    </source>
</evidence>
<feature type="compositionally biased region" description="Polar residues" evidence="1">
    <location>
        <begin position="102"/>
        <end position="112"/>
    </location>
</feature>
<keyword evidence="3" id="KW-1185">Reference proteome</keyword>
<sequence>MGPINIENAHITAYPDYTTEVQRKRATFVKAKQVLRDNNISHSLMFPARLRVVDGDRTHIFLTSEDAWTWLHAKGLVDPVEESTEQKEWLAQHPRRRKKPSKGTTLRPSKSQAVYEQAQALKEANMFSVMRTPAGNGASITDSDSSGCQHSPPSSPLTSGPAITPCTADDL</sequence>
<feature type="region of interest" description="Disordered" evidence="1">
    <location>
        <begin position="81"/>
        <end position="112"/>
    </location>
</feature>
<evidence type="ECO:0000256" key="1">
    <source>
        <dbReference type="SAM" id="MobiDB-lite"/>
    </source>
</evidence>
<reference evidence="2" key="1">
    <citation type="journal article" date="2022" name="bioRxiv">
        <title>Sequencing and chromosome-scale assembly of the giantPleurodeles waltlgenome.</title>
        <authorList>
            <person name="Brown T."/>
            <person name="Elewa A."/>
            <person name="Iarovenko S."/>
            <person name="Subramanian E."/>
            <person name="Araus A.J."/>
            <person name="Petzold A."/>
            <person name="Susuki M."/>
            <person name="Suzuki K.-i.T."/>
            <person name="Hayashi T."/>
            <person name="Toyoda A."/>
            <person name="Oliveira C."/>
            <person name="Osipova E."/>
            <person name="Leigh N.D."/>
            <person name="Simon A."/>
            <person name="Yun M.H."/>
        </authorList>
    </citation>
    <scope>NUCLEOTIDE SEQUENCE</scope>
    <source>
        <strain evidence="2">20211129_DDA</strain>
        <tissue evidence="2">Liver</tissue>
    </source>
</reference>
<dbReference type="AlphaFoldDB" id="A0AAV7QZR7"/>
<evidence type="ECO:0000313" key="3">
    <source>
        <dbReference type="Proteomes" id="UP001066276"/>
    </source>
</evidence>
<feature type="compositionally biased region" description="Polar residues" evidence="1">
    <location>
        <begin position="138"/>
        <end position="158"/>
    </location>
</feature>
<proteinExistence type="predicted"/>
<accession>A0AAV7QZR7</accession>
<protein>
    <submittedName>
        <fullName evidence="2">Uncharacterized protein</fullName>
    </submittedName>
</protein>
<dbReference type="Gene3D" id="3.30.250.20">
    <property type="entry name" value="L1 transposable element, C-terminal domain"/>
    <property type="match status" value="1"/>
</dbReference>
<name>A0AAV7QZR7_PLEWA</name>
<dbReference type="Proteomes" id="UP001066276">
    <property type="component" value="Chromosome 6"/>
</dbReference>
<organism evidence="2 3">
    <name type="scientific">Pleurodeles waltl</name>
    <name type="common">Iberian ribbed newt</name>
    <dbReference type="NCBI Taxonomy" id="8319"/>
    <lineage>
        <taxon>Eukaryota</taxon>
        <taxon>Metazoa</taxon>
        <taxon>Chordata</taxon>
        <taxon>Craniata</taxon>
        <taxon>Vertebrata</taxon>
        <taxon>Euteleostomi</taxon>
        <taxon>Amphibia</taxon>
        <taxon>Batrachia</taxon>
        <taxon>Caudata</taxon>
        <taxon>Salamandroidea</taxon>
        <taxon>Salamandridae</taxon>
        <taxon>Pleurodelinae</taxon>
        <taxon>Pleurodeles</taxon>
    </lineage>
</organism>
<dbReference type="EMBL" id="JANPWB010000010">
    <property type="protein sequence ID" value="KAJ1145500.1"/>
    <property type="molecule type" value="Genomic_DNA"/>
</dbReference>
<dbReference type="InterPro" id="IPR042566">
    <property type="entry name" value="L1_C"/>
</dbReference>
<comment type="caution">
    <text evidence="2">The sequence shown here is derived from an EMBL/GenBank/DDBJ whole genome shotgun (WGS) entry which is preliminary data.</text>
</comment>